<accession>A0A849P1U2</accession>
<comment type="caution">
    <text evidence="1">The sequence shown here is derived from an EMBL/GenBank/DDBJ whole genome shotgun (WGS) entry which is preliminary data.</text>
</comment>
<dbReference type="RefSeq" id="WP_171679311.1">
    <property type="nucleotide sequence ID" value="NZ_JABGBN010000001.1"/>
</dbReference>
<dbReference type="AlphaFoldDB" id="A0A849P1U2"/>
<gene>
    <name evidence="1" type="ORF">HKX39_00225</name>
</gene>
<dbReference type="InterPro" id="IPR015943">
    <property type="entry name" value="WD40/YVTN_repeat-like_dom_sf"/>
</dbReference>
<dbReference type="Proteomes" id="UP000537862">
    <property type="component" value="Unassembled WGS sequence"/>
</dbReference>
<evidence type="ECO:0000313" key="1">
    <source>
        <dbReference type="EMBL" id="NOL50601.1"/>
    </source>
</evidence>
<dbReference type="EMBL" id="JABGBN010000001">
    <property type="protein sequence ID" value="NOL50601.1"/>
    <property type="molecule type" value="Genomic_DNA"/>
</dbReference>
<keyword evidence="2" id="KW-1185">Reference proteome</keyword>
<evidence type="ECO:0000313" key="2">
    <source>
        <dbReference type="Proteomes" id="UP000537862"/>
    </source>
</evidence>
<proteinExistence type="predicted"/>
<dbReference type="Gene3D" id="2.130.10.10">
    <property type="entry name" value="YVTN repeat-like/Quinoprotein amine dehydrogenase"/>
    <property type="match status" value="1"/>
</dbReference>
<reference evidence="1 2" key="1">
    <citation type="submission" date="2020-05" db="EMBL/GenBank/DDBJ databases">
        <authorList>
            <person name="Niu N."/>
        </authorList>
    </citation>
    <scope>NUCLEOTIDE SEQUENCE [LARGE SCALE GENOMIC DNA]</scope>
    <source>
        <strain evidence="1 2">3340-03</strain>
    </source>
</reference>
<name>A0A849P1U2_9BURK</name>
<dbReference type="InterPro" id="IPR011044">
    <property type="entry name" value="Quino_amine_DH_bsu"/>
</dbReference>
<organism evidence="1 2">
    <name type="scientific">Pelistega suis</name>
    <dbReference type="NCBI Taxonomy" id="1631957"/>
    <lineage>
        <taxon>Bacteria</taxon>
        <taxon>Pseudomonadati</taxon>
        <taxon>Pseudomonadota</taxon>
        <taxon>Betaproteobacteria</taxon>
        <taxon>Burkholderiales</taxon>
        <taxon>Alcaligenaceae</taxon>
        <taxon>Pelistega</taxon>
    </lineage>
</organism>
<dbReference type="SUPFAM" id="SSF50969">
    <property type="entry name" value="YVTN repeat-like/Quinoprotein amine dehydrogenase"/>
    <property type="match status" value="1"/>
</dbReference>
<protein>
    <submittedName>
        <fullName evidence="1">Uncharacterized protein</fullName>
    </submittedName>
</protein>
<sequence>MNRRDFLSLTTGSLALGLSGANTFASEATPSLHAPTRYIFITDNSTYYIAVFDTVTGKRVGHLNFNFRPKVIEMARDDSMLALGNPELSALYLFDLKTQETKVVKTPSPVYQIFFIPQSKLLAVALRDQVGIVNYVSGEMKIFPQKFDSNKRETVLYQYYTLLFSSFSQSFWVLDKTKPVIYHNYGEASMDTPWRTIDFSKRLNTSSGLDKGVASPEDYMIAFNTLDGSEGLIYFPEKDKLLHTGDMYTVGSTYRPMVSPYIDAYSKRVLFADVSGNMAYFNLERGDEKPTRYKVDFSPRLIRSGWLESTWIIGGDKGLRFHDFDNPDNHKTYRFPYEVVDMWVTGDSKTLYVTVDEGPPQVLRFDIRTREMLEPMPVRGVVMGGTLRMGSNNSICY</sequence>